<dbReference type="Pfam" id="PF01593">
    <property type="entry name" value="Amino_oxidase"/>
    <property type="match status" value="1"/>
</dbReference>
<dbReference type="InterPro" id="IPR036188">
    <property type="entry name" value="FAD/NAD-bd_sf"/>
</dbReference>
<evidence type="ECO:0000259" key="1">
    <source>
        <dbReference type="Pfam" id="PF01593"/>
    </source>
</evidence>
<accession>A0AAE3IB29</accession>
<dbReference type="PANTHER" id="PTHR42923">
    <property type="entry name" value="PROTOPORPHYRINOGEN OXIDASE"/>
    <property type="match status" value="1"/>
</dbReference>
<dbReference type="InterPro" id="IPR050464">
    <property type="entry name" value="Zeta_carotene_desat/Oxidored"/>
</dbReference>
<protein>
    <submittedName>
        <fullName evidence="2">FAD-dependent oxidoreductase</fullName>
    </submittedName>
</protein>
<dbReference type="RefSeq" id="WP_260772872.1">
    <property type="nucleotide sequence ID" value="NZ_JAOCQH010000003.1"/>
</dbReference>
<dbReference type="GO" id="GO:0016491">
    <property type="term" value="F:oxidoreductase activity"/>
    <property type="evidence" value="ECO:0007669"/>
    <property type="project" value="InterPro"/>
</dbReference>
<comment type="caution">
    <text evidence="2">The sequence shown here is derived from an EMBL/GenBank/DDBJ whole genome shotgun (WGS) entry which is preliminary data.</text>
</comment>
<dbReference type="AlphaFoldDB" id="A0AAE3IB29"/>
<dbReference type="EMBL" id="JAOCQJ010000010">
    <property type="protein sequence ID" value="MCT7319283.1"/>
    <property type="molecule type" value="Genomic_DNA"/>
</dbReference>
<sequence>MKDTTIVIGAGITGLTAAHTLKEAGRDVVVLEASNRPGGRIVRLTRKGDAAEGGAQGIHSNYREMLKLVNSYGLSQDLMPQSNLQAGYLDRRGNIQFPQGNLGLAKLLGLRGTLDLTWFTIRYLAMSKRFSFFETEKDIPEYDNVSAADAFSWAGSNFKDFVLRPAAHGMANTTAEHTNLYHTLNLIKMFGTSKVMTLRTGNVTLAERMAKRVNVQYETAVSKILTNRGKVEGVLLENGTTLSAKHVIVACSIDRAAELVPDGMQTAKEFLSSFPNAPFSLVYFFLDRPLQTEAFVYMGHAYRDTVFNMALNHTVKTPHLVPSGKGIISAWPCYPDAARLAQQSESDLIIQALRDVEAFFPGISQWVDEARVQRHTWGVGRFAPGQHAKILAFKKEAESFDGISFAGNDYDGVHMESGVRGGLRAAERALKGNK</sequence>
<name>A0AAE3IB29_9RALS</name>
<evidence type="ECO:0000313" key="2">
    <source>
        <dbReference type="EMBL" id="MCT7319283.1"/>
    </source>
</evidence>
<dbReference type="InterPro" id="IPR002937">
    <property type="entry name" value="Amino_oxidase"/>
</dbReference>
<gene>
    <name evidence="2" type="ORF">N5I87_24960</name>
</gene>
<reference evidence="2" key="1">
    <citation type="journal article" date="2023" name="Front. Microbiol.">
        <title>Ralstonia chuxiongensis sp. nov., Ralstonia mojiangensis sp. nov., and Ralstonia soli sp. nov., isolated from tobacco fields, are three novel species in the family Burkholderiaceae.</title>
        <authorList>
            <person name="Lu C.H."/>
            <person name="Zhang Y.Y."/>
            <person name="Jiang N."/>
            <person name="Chen W."/>
            <person name="Shao X."/>
            <person name="Zhao Z.M."/>
            <person name="Lu W.L."/>
            <person name="Hu X."/>
            <person name="Xi Y.X."/>
            <person name="Zou S.Y."/>
            <person name="Wei Q.J."/>
            <person name="Lin Z.L."/>
            <person name="Gong L."/>
            <person name="Gai X.T."/>
            <person name="Zhang L.Q."/>
            <person name="Li J.Y."/>
            <person name="Jin Y."/>
            <person name="Xia Z.Y."/>
        </authorList>
    </citation>
    <scope>NUCLEOTIDE SEQUENCE</scope>
    <source>
        <strain evidence="2">22TCCZM01-4</strain>
    </source>
</reference>
<dbReference type="SUPFAM" id="SSF51905">
    <property type="entry name" value="FAD/NAD(P)-binding domain"/>
    <property type="match status" value="1"/>
</dbReference>
<evidence type="ECO:0000313" key="3">
    <source>
        <dbReference type="Proteomes" id="UP001164374"/>
    </source>
</evidence>
<proteinExistence type="predicted"/>
<dbReference type="Proteomes" id="UP001164374">
    <property type="component" value="Unassembled WGS sequence"/>
</dbReference>
<dbReference type="Gene3D" id="3.50.50.60">
    <property type="entry name" value="FAD/NAD(P)-binding domain"/>
    <property type="match status" value="1"/>
</dbReference>
<reference evidence="2" key="2">
    <citation type="submission" date="2023-02" db="EMBL/GenBank/DDBJ databases">
        <authorList>
            <person name="Lu C.-H."/>
        </authorList>
    </citation>
    <scope>NUCLEOTIDE SEQUENCE</scope>
    <source>
        <strain evidence="2">22TCCZM01-4</strain>
    </source>
</reference>
<feature type="domain" description="Amine oxidase" evidence="1">
    <location>
        <begin position="12"/>
        <end position="430"/>
    </location>
</feature>
<organism evidence="2 3">
    <name type="scientific">Ralstonia mojiangensis</name>
    <dbReference type="NCBI Taxonomy" id="2953895"/>
    <lineage>
        <taxon>Bacteria</taxon>
        <taxon>Pseudomonadati</taxon>
        <taxon>Pseudomonadota</taxon>
        <taxon>Betaproteobacteria</taxon>
        <taxon>Burkholderiales</taxon>
        <taxon>Burkholderiaceae</taxon>
        <taxon>Ralstonia</taxon>
    </lineage>
</organism>